<keyword evidence="6" id="KW-1185">Reference proteome</keyword>
<proteinExistence type="predicted"/>
<reference evidence="5 6" key="1">
    <citation type="submission" date="2023-05" db="EMBL/GenBank/DDBJ databases">
        <title>B98-5 Cell Line De Novo Hybrid Assembly: An Optical Mapping Approach.</title>
        <authorList>
            <person name="Kananen K."/>
            <person name="Auerbach J.A."/>
            <person name="Kautto E."/>
            <person name="Blachly J.S."/>
        </authorList>
    </citation>
    <scope>NUCLEOTIDE SEQUENCE [LARGE SCALE GENOMIC DNA]</scope>
    <source>
        <strain evidence="5">B95-8</strain>
        <tissue evidence="5">Cell line</tissue>
    </source>
</reference>
<dbReference type="Proteomes" id="UP001266305">
    <property type="component" value="Unassembled WGS sequence"/>
</dbReference>
<evidence type="ECO:0000259" key="4">
    <source>
        <dbReference type="PROSITE" id="PS50102"/>
    </source>
</evidence>
<sequence length="321" mass="34735">MGEKLITIVIEKGARRSSALRSLPELRASGGACPLDPRLSPPRALPAAHRELSPAGSRTIGSAPTSAAAAGTPRSPAAPGAMYRWQKNTKFTKIFVGSLRYRTTDASLRKYFENFGDIEEAVVITDPETGRSRRYGFVTMATRAAAQRACEDPHPVIDGRKTNVNLAYLGAKRRSLPTGFATRVRKLRPTSIQRIYPPTPDHIHPPATGQPSAVILAAPVPSLSPPYMGYAPASRFYAQYPPATYDEHPPGIYDQYPPATYAQHPLATYAQHPYAAPPATAASFPGYSYPVPVPQVRSAAAPGGTNFMQYPAPQPQLDRMQ</sequence>
<dbReference type="Gene3D" id="3.30.70.330">
    <property type="match status" value="1"/>
</dbReference>
<dbReference type="PANTHER" id="PTHR11176">
    <property type="entry name" value="BOULE-RELATED"/>
    <property type="match status" value="1"/>
</dbReference>
<evidence type="ECO:0000256" key="3">
    <source>
        <dbReference type="SAM" id="MobiDB-lite"/>
    </source>
</evidence>
<dbReference type="SUPFAM" id="SSF54928">
    <property type="entry name" value="RNA-binding domain, RBD"/>
    <property type="match status" value="1"/>
</dbReference>
<evidence type="ECO:0000313" key="5">
    <source>
        <dbReference type="EMBL" id="KAK2089096.1"/>
    </source>
</evidence>
<organism evidence="5 6">
    <name type="scientific">Saguinus oedipus</name>
    <name type="common">Cotton-top tamarin</name>
    <name type="synonym">Oedipomidas oedipus</name>
    <dbReference type="NCBI Taxonomy" id="9490"/>
    <lineage>
        <taxon>Eukaryota</taxon>
        <taxon>Metazoa</taxon>
        <taxon>Chordata</taxon>
        <taxon>Craniata</taxon>
        <taxon>Vertebrata</taxon>
        <taxon>Euteleostomi</taxon>
        <taxon>Mammalia</taxon>
        <taxon>Eutheria</taxon>
        <taxon>Euarchontoglires</taxon>
        <taxon>Primates</taxon>
        <taxon>Haplorrhini</taxon>
        <taxon>Platyrrhini</taxon>
        <taxon>Cebidae</taxon>
        <taxon>Callitrichinae</taxon>
        <taxon>Saguinus</taxon>
    </lineage>
</organism>
<comment type="caution">
    <text evidence="5">The sequence shown here is derived from an EMBL/GenBank/DDBJ whole genome shotgun (WGS) entry which is preliminary data.</text>
</comment>
<evidence type="ECO:0000256" key="1">
    <source>
        <dbReference type="ARBA" id="ARBA00022884"/>
    </source>
</evidence>
<dbReference type="EMBL" id="JASSZA010000019">
    <property type="protein sequence ID" value="KAK2089096.1"/>
    <property type="molecule type" value="Genomic_DNA"/>
</dbReference>
<accession>A0ABQ9TWB5</accession>
<evidence type="ECO:0000313" key="6">
    <source>
        <dbReference type="Proteomes" id="UP001266305"/>
    </source>
</evidence>
<dbReference type="PROSITE" id="PS50102">
    <property type="entry name" value="RRM"/>
    <property type="match status" value="1"/>
</dbReference>
<protein>
    <submittedName>
        <fullName evidence="5">RNA-binding protein 38</fullName>
    </submittedName>
</protein>
<dbReference type="PANTHER" id="PTHR11176:SF46">
    <property type="entry name" value="RRM DOMAIN-CONTAINING PROTEIN"/>
    <property type="match status" value="1"/>
</dbReference>
<keyword evidence="1 2" id="KW-0694">RNA-binding</keyword>
<dbReference type="InterPro" id="IPR012677">
    <property type="entry name" value="Nucleotide-bd_a/b_plait_sf"/>
</dbReference>
<name>A0ABQ9TWB5_SAGOE</name>
<dbReference type="CDD" id="cd12384">
    <property type="entry name" value="RRM_RBM24_RBM38_like"/>
    <property type="match status" value="1"/>
</dbReference>
<feature type="domain" description="RRM" evidence="4">
    <location>
        <begin position="92"/>
        <end position="169"/>
    </location>
</feature>
<dbReference type="InterPro" id="IPR035979">
    <property type="entry name" value="RBD_domain_sf"/>
</dbReference>
<evidence type="ECO:0000256" key="2">
    <source>
        <dbReference type="PROSITE-ProRule" id="PRU00176"/>
    </source>
</evidence>
<dbReference type="SMART" id="SM00360">
    <property type="entry name" value="RRM"/>
    <property type="match status" value="1"/>
</dbReference>
<dbReference type="Pfam" id="PF00076">
    <property type="entry name" value="RRM_1"/>
    <property type="match status" value="1"/>
</dbReference>
<dbReference type="InterPro" id="IPR000504">
    <property type="entry name" value="RRM_dom"/>
</dbReference>
<feature type="region of interest" description="Disordered" evidence="3">
    <location>
        <begin position="31"/>
        <end position="80"/>
    </location>
</feature>
<feature type="compositionally biased region" description="Low complexity" evidence="3">
    <location>
        <begin position="59"/>
        <end position="80"/>
    </location>
</feature>
<gene>
    <name evidence="5" type="primary">RBM38_3</name>
    <name evidence="5" type="ORF">P7K49_035003</name>
</gene>